<accession>A0AAU7PH02</accession>
<reference evidence="2" key="1">
    <citation type="submission" date="2024-05" db="EMBL/GenBank/DDBJ databases">
        <authorList>
            <person name="Badawy S."/>
            <person name="Skurnik M."/>
        </authorList>
    </citation>
    <scope>NUCLEOTIDE SEQUENCE</scope>
</reference>
<protein>
    <submittedName>
        <fullName evidence="2">Hsp70 heat shock protein</fullName>
    </submittedName>
</protein>
<proteinExistence type="predicted"/>
<feature type="compositionally biased region" description="Basic and acidic residues" evidence="1">
    <location>
        <begin position="120"/>
        <end position="134"/>
    </location>
</feature>
<feature type="compositionally biased region" description="Low complexity" evidence="1">
    <location>
        <begin position="135"/>
        <end position="151"/>
    </location>
</feature>
<feature type="region of interest" description="Disordered" evidence="1">
    <location>
        <begin position="119"/>
        <end position="181"/>
    </location>
</feature>
<evidence type="ECO:0000256" key="1">
    <source>
        <dbReference type="SAM" id="MobiDB-lite"/>
    </source>
</evidence>
<sequence length="181" mass="20101">MSILNEMLDYNDEELNEARPYSRSQSAVDSAKGKVKGFFGSGQVEQGAQEVGAEANRLWAEFKRYVGRKYGKAQPSVPYADVAQFFKGNNLDIKHLGNNSRRTFTPKDVGSALLAAARDLMNDYRDDDKGEEQQRPAPQAQPDNAPQSAPQEQPKAQGSSIPDALQKLSPEQREQLLRMLS</sequence>
<name>A0AAU7PH02_9CAUD</name>
<keyword evidence="2" id="KW-0346">Stress response</keyword>
<evidence type="ECO:0000313" key="2">
    <source>
        <dbReference type="EMBL" id="XBS49385.1"/>
    </source>
</evidence>
<feature type="compositionally biased region" description="Basic and acidic residues" evidence="1">
    <location>
        <begin position="170"/>
        <end position="181"/>
    </location>
</feature>
<organism evidence="2">
    <name type="scientific">Escherichia phage fEgEco12</name>
    <dbReference type="NCBI Taxonomy" id="3158837"/>
    <lineage>
        <taxon>Viruses</taxon>
        <taxon>Duplodnaviria</taxon>
        <taxon>Heunggongvirae</taxon>
        <taxon>Uroviricota</taxon>
        <taxon>Caudoviricetes</taxon>
    </lineage>
</organism>
<dbReference type="EMBL" id="PP777464">
    <property type="protein sequence ID" value="XBS49385.1"/>
    <property type="molecule type" value="Genomic_DNA"/>
</dbReference>